<keyword evidence="2" id="KW-0863">Zinc-finger</keyword>
<dbReference type="GO" id="GO:0008270">
    <property type="term" value="F:zinc ion binding"/>
    <property type="evidence" value="ECO:0007669"/>
    <property type="project" value="UniProtKB-KW"/>
</dbReference>
<feature type="domain" description="THAP-type" evidence="5">
    <location>
        <begin position="13"/>
        <end position="48"/>
    </location>
</feature>
<dbReference type="GO" id="GO:0003677">
    <property type="term" value="F:DNA binding"/>
    <property type="evidence" value="ECO:0007669"/>
    <property type="project" value="UniProtKB-KW"/>
</dbReference>
<proteinExistence type="predicted"/>
<evidence type="ECO:0000313" key="6">
    <source>
        <dbReference type="EMBL" id="KAK9736349.1"/>
    </source>
</evidence>
<evidence type="ECO:0000256" key="4">
    <source>
        <dbReference type="ARBA" id="ARBA00023125"/>
    </source>
</evidence>
<name>A0AAW1LRB1_POPJA</name>
<keyword evidence="7" id="KW-1185">Reference proteome</keyword>
<gene>
    <name evidence="6" type="ORF">QE152_g12593</name>
</gene>
<dbReference type="Pfam" id="PF05485">
    <property type="entry name" value="THAP"/>
    <property type="match status" value="1"/>
</dbReference>
<accession>A0AAW1LRB1</accession>
<dbReference type="Proteomes" id="UP001458880">
    <property type="component" value="Unassembled WGS sequence"/>
</dbReference>
<evidence type="ECO:0000313" key="7">
    <source>
        <dbReference type="Proteomes" id="UP001458880"/>
    </source>
</evidence>
<comment type="caution">
    <text evidence="6">The sequence shown here is derived from an EMBL/GenBank/DDBJ whole genome shotgun (WGS) entry which is preliminary data.</text>
</comment>
<sequence>MKREDLLHVSGKKRYNYRVCDEHFSEDAKFVAYHNRSNLKKTAVPSLFLPDSLEVEPGCSKRSASPLCSEEPKIVKGDTLQSEEETDETCLTAIIQPGGDMNFFFVEHRISLLREVGVGRRIALTPKARKLYDISANLKATTRRLFVSNATNKKRIKESNQFLEEELLSSRLNNTALKFLLSQMKMCKGFNNMFAKYWS</sequence>
<evidence type="ECO:0000256" key="2">
    <source>
        <dbReference type="ARBA" id="ARBA00022771"/>
    </source>
</evidence>
<reference evidence="6 7" key="1">
    <citation type="journal article" date="2024" name="BMC Genomics">
        <title>De novo assembly and annotation of Popillia japonica's genome with initial clues to its potential as an invasive pest.</title>
        <authorList>
            <person name="Cucini C."/>
            <person name="Boschi S."/>
            <person name="Funari R."/>
            <person name="Cardaioli E."/>
            <person name="Iannotti N."/>
            <person name="Marturano G."/>
            <person name="Paoli F."/>
            <person name="Bruttini M."/>
            <person name="Carapelli A."/>
            <person name="Frati F."/>
            <person name="Nardi F."/>
        </authorList>
    </citation>
    <scope>NUCLEOTIDE SEQUENCE [LARGE SCALE GENOMIC DNA]</scope>
    <source>
        <strain evidence="6">DMR45628</strain>
    </source>
</reference>
<evidence type="ECO:0000259" key="5">
    <source>
        <dbReference type="Pfam" id="PF05485"/>
    </source>
</evidence>
<keyword evidence="1" id="KW-0479">Metal-binding</keyword>
<protein>
    <submittedName>
        <fullName evidence="6">THAP domain</fullName>
    </submittedName>
</protein>
<organism evidence="6 7">
    <name type="scientific">Popillia japonica</name>
    <name type="common">Japanese beetle</name>
    <dbReference type="NCBI Taxonomy" id="7064"/>
    <lineage>
        <taxon>Eukaryota</taxon>
        <taxon>Metazoa</taxon>
        <taxon>Ecdysozoa</taxon>
        <taxon>Arthropoda</taxon>
        <taxon>Hexapoda</taxon>
        <taxon>Insecta</taxon>
        <taxon>Pterygota</taxon>
        <taxon>Neoptera</taxon>
        <taxon>Endopterygota</taxon>
        <taxon>Coleoptera</taxon>
        <taxon>Polyphaga</taxon>
        <taxon>Scarabaeiformia</taxon>
        <taxon>Scarabaeidae</taxon>
        <taxon>Rutelinae</taxon>
        <taxon>Popillia</taxon>
    </lineage>
</organism>
<dbReference type="InterPro" id="IPR006612">
    <property type="entry name" value="THAP_Znf"/>
</dbReference>
<evidence type="ECO:0000256" key="3">
    <source>
        <dbReference type="ARBA" id="ARBA00022833"/>
    </source>
</evidence>
<keyword evidence="3" id="KW-0862">Zinc</keyword>
<dbReference type="EMBL" id="JASPKY010000115">
    <property type="protein sequence ID" value="KAK9736349.1"/>
    <property type="molecule type" value="Genomic_DNA"/>
</dbReference>
<evidence type="ECO:0000256" key="1">
    <source>
        <dbReference type="ARBA" id="ARBA00022723"/>
    </source>
</evidence>
<dbReference type="AlphaFoldDB" id="A0AAW1LRB1"/>
<keyword evidence="4" id="KW-0238">DNA-binding</keyword>